<keyword evidence="4" id="KW-0326">Glycosidase</keyword>
<evidence type="ECO:0000313" key="6">
    <source>
        <dbReference type="EMBL" id="GGK35535.1"/>
    </source>
</evidence>
<dbReference type="SMART" id="SM00872">
    <property type="entry name" value="Alpha-mann_mid"/>
    <property type="match status" value="1"/>
</dbReference>
<dbReference type="InterPro" id="IPR000602">
    <property type="entry name" value="Glyco_hydro_38_N"/>
</dbReference>
<dbReference type="Pfam" id="PF07748">
    <property type="entry name" value="Glyco_hydro_38C"/>
    <property type="match status" value="1"/>
</dbReference>
<dbReference type="Gene3D" id="3.20.110.10">
    <property type="entry name" value="Glycoside hydrolase 38, N terminal domain"/>
    <property type="match status" value="1"/>
</dbReference>
<dbReference type="Proteomes" id="UP000647587">
    <property type="component" value="Unassembled WGS sequence"/>
</dbReference>
<reference evidence="7" key="1">
    <citation type="journal article" date="2019" name="Int. J. Syst. Evol. Microbiol.">
        <title>The Global Catalogue of Microorganisms (GCM) 10K type strain sequencing project: providing services to taxonomists for standard genome sequencing and annotation.</title>
        <authorList>
            <consortium name="The Broad Institute Genomics Platform"/>
            <consortium name="The Broad Institute Genome Sequencing Center for Infectious Disease"/>
            <person name="Wu L."/>
            <person name="Ma J."/>
        </authorList>
    </citation>
    <scope>NUCLEOTIDE SEQUENCE [LARGE SCALE GENOMIC DNA]</scope>
    <source>
        <strain evidence="7">JCM 30331</strain>
    </source>
</reference>
<dbReference type="Gene3D" id="2.70.98.30">
    <property type="entry name" value="Golgi alpha-mannosidase II, domain 4"/>
    <property type="match status" value="1"/>
</dbReference>
<dbReference type="InterPro" id="IPR011682">
    <property type="entry name" value="Glyco_hydro_38_C"/>
</dbReference>
<comment type="caution">
    <text evidence="6">The sequence shown here is derived from an EMBL/GenBank/DDBJ whole genome shotgun (WGS) entry which is preliminary data.</text>
</comment>
<evidence type="ECO:0000256" key="4">
    <source>
        <dbReference type="ARBA" id="ARBA00023295"/>
    </source>
</evidence>
<name>A0ABQ2EZM7_9DEIO</name>
<dbReference type="Gene3D" id="1.20.1270.50">
    <property type="entry name" value="Glycoside hydrolase family 38, central domain"/>
    <property type="match status" value="1"/>
</dbReference>
<dbReference type="Pfam" id="PF01074">
    <property type="entry name" value="Glyco_hydro_38N"/>
    <property type="match status" value="1"/>
</dbReference>
<dbReference type="SUPFAM" id="SSF74650">
    <property type="entry name" value="Galactose mutarotase-like"/>
    <property type="match status" value="1"/>
</dbReference>
<feature type="domain" description="Glycoside hydrolase family 38 central" evidence="5">
    <location>
        <begin position="268"/>
        <end position="347"/>
    </location>
</feature>
<evidence type="ECO:0000256" key="2">
    <source>
        <dbReference type="ARBA" id="ARBA00022723"/>
    </source>
</evidence>
<dbReference type="PANTHER" id="PTHR46017:SF1">
    <property type="entry name" value="ALPHA-MANNOSIDASE 2C1"/>
    <property type="match status" value="1"/>
</dbReference>
<dbReference type="InterPro" id="IPR027291">
    <property type="entry name" value="Glyco_hydro_38_N_sf"/>
</dbReference>
<dbReference type="SUPFAM" id="SSF88688">
    <property type="entry name" value="Families 57/38 glycoside transferase middle domain"/>
    <property type="match status" value="1"/>
</dbReference>
<accession>A0ABQ2EZM7</accession>
<gene>
    <name evidence="6" type="ORF">GCM10008955_31800</name>
</gene>
<dbReference type="CDD" id="cd10789">
    <property type="entry name" value="GH38N_AMII_ER_cytosolic"/>
    <property type="match status" value="1"/>
</dbReference>
<dbReference type="InterPro" id="IPR013780">
    <property type="entry name" value="Glyco_hydro_b"/>
</dbReference>
<dbReference type="EMBL" id="BMPP01000015">
    <property type="protein sequence ID" value="GGK35535.1"/>
    <property type="molecule type" value="Genomic_DNA"/>
</dbReference>
<evidence type="ECO:0000313" key="7">
    <source>
        <dbReference type="Proteomes" id="UP000647587"/>
    </source>
</evidence>
<dbReference type="PANTHER" id="PTHR46017">
    <property type="entry name" value="ALPHA-MANNOSIDASE 2C1"/>
    <property type="match status" value="1"/>
</dbReference>
<dbReference type="Gene3D" id="2.60.40.1180">
    <property type="entry name" value="Golgi alpha-mannosidase II"/>
    <property type="match status" value="1"/>
</dbReference>
<dbReference type="InterPro" id="IPR015341">
    <property type="entry name" value="Glyco_hydro_38_cen"/>
</dbReference>
<dbReference type="InterPro" id="IPR011013">
    <property type="entry name" value="Gal_mutarotase_sf_dom"/>
</dbReference>
<keyword evidence="3" id="KW-0378">Hydrolase</keyword>
<dbReference type="Pfam" id="PF09261">
    <property type="entry name" value="Alpha-mann_mid"/>
    <property type="match status" value="1"/>
</dbReference>
<dbReference type="InterPro" id="IPR028995">
    <property type="entry name" value="Glyco_hydro_57/38_cen_sf"/>
</dbReference>
<protein>
    <submittedName>
        <fullName evidence="6">Alpha-mannosidase</fullName>
    </submittedName>
</protein>
<proteinExistence type="inferred from homology"/>
<evidence type="ECO:0000259" key="5">
    <source>
        <dbReference type="SMART" id="SM00872"/>
    </source>
</evidence>
<dbReference type="InterPro" id="IPR011330">
    <property type="entry name" value="Glyco_hydro/deAcase_b/a-brl"/>
</dbReference>
<dbReference type="RefSeq" id="WP_189010528.1">
    <property type="nucleotide sequence ID" value="NZ_BMPP01000015.1"/>
</dbReference>
<dbReference type="SUPFAM" id="SSF88713">
    <property type="entry name" value="Glycoside hydrolase/deacetylase"/>
    <property type="match status" value="1"/>
</dbReference>
<keyword evidence="2" id="KW-0479">Metal-binding</keyword>
<evidence type="ECO:0000256" key="3">
    <source>
        <dbReference type="ARBA" id="ARBA00022801"/>
    </source>
</evidence>
<keyword evidence="7" id="KW-1185">Reference proteome</keyword>
<evidence type="ECO:0000256" key="1">
    <source>
        <dbReference type="ARBA" id="ARBA00009792"/>
    </source>
</evidence>
<sequence length="813" mass="91095">MTAPPKNAVFHMIGNGHIDPVWLWNWQEGYQEIKATYRSALDRLTEHPDFIFTASSAGHYAWILDNEPEMFEEIRARVAEGRWALVGGWWVQPDCNIPSGEAFVRQGLYGQRFFQAHFGRTADTGYNPDSFGHAGTLPQILLGSGLKRYTFMRPGPHEQALPSRLFWWQGPDGSRVLTFRIPYEYCTWGKDLEAHIRKCTTELSGTVNELMCFYGVGNHGGGPTTENLASIARLKADPDLPELRLSDPRQYFNAVQHTDVPVWSSELLYHAVGCYAAHSGVKRWNRAAELALVRAEKLAALATALTGITYPHDDLARAWKRVLFNQFHDILAGTSIESAYEDARNEYGEALATAQHVANAALQRISWRVTVPHREGSKPYVVFNPHPWPARVAIEHETGGVPTDFTIVDERDQPVPAQRIQSEATVTGWRKRLLWTADLPPFGYRTYTILPEAAPQTPPVDASDTHLENSNFRLDIDPQTGGIASLLDKRTGAEVFRDTAAVGQVMRDPSDTWSHSLLRYDDLAGRFADSTSVLLEHGPVRSTIRTTSRYGRSTLTQDFMLYADQPHIEVRVRVDWHEQQRVLKLHFPAHLHFPQATFEVPYGVTTRPTNGNEEPGQRWIDLSGVYRPSGVIRGLSLINDAKYSYHALDADLGLTVLRSPVIAHHDPYEPVEGSDYRYLDQGEQAFTYWLYPHDGTWRDAGTPREAAVLTERPVVIPETYHDGAFAPAASFMQVEPANAQVTVFKRAEDNHGYVLRLVETHGHPVQAQVNLPGLDRQIQTGLGAFEIKTLLIPDGGGAAQLLNLTELEVLGEA</sequence>
<comment type="similarity">
    <text evidence="1">Belongs to the glycosyl hydrolase 38 family.</text>
</comment>
<dbReference type="InterPro" id="IPR037094">
    <property type="entry name" value="Glyco_hydro_38_cen_sf"/>
</dbReference>
<organism evidence="6 7">
    <name type="scientific">Deinococcus malanensis</name>
    <dbReference type="NCBI Taxonomy" id="1706855"/>
    <lineage>
        <taxon>Bacteria</taxon>
        <taxon>Thermotogati</taxon>
        <taxon>Deinococcota</taxon>
        <taxon>Deinococci</taxon>
        <taxon>Deinococcales</taxon>
        <taxon>Deinococcaceae</taxon>
        <taxon>Deinococcus</taxon>
    </lineage>
</organism>